<dbReference type="Pfam" id="PF09098">
    <property type="entry name" value="Dehyd-heme_bind"/>
    <property type="match status" value="1"/>
</dbReference>
<feature type="transmembrane region" description="Helical" evidence="1">
    <location>
        <begin position="125"/>
        <end position="145"/>
    </location>
</feature>
<dbReference type="InterPro" id="IPR015182">
    <property type="entry name" value="QH-AmDH_asu_heme-bd_dom"/>
</dbReference>
<proteinExistence type="predicted"/>
<dbReference type="Gene3D" id="1.10.760.10">
    <property type="entry name" value="Cytochrome c-like domain"/>
    <property type="match status" value="1"/>
</dbReference>
<dbReference type="SUPFAM" id="SSF46626">
    <property type="entry name" value="Cytochrome c"/>
    <property type="match status" value="1"/>
</dbReference>
<evidence type="ECO:0000259" key="2">
    <source>
        <dbReference type="Pfam" id="PF09098"/>
    </source>
</evidence>
<dbReference type="Proteomes" id="UP001595386">
    <property type="component" value="Unassembled WGS sequence"/>
</dbReference>
<organism evidence="3 4">
    <name type="scientific">Halomonas tibetensis</name>
    <dbReference type="NCBI Taxonomy" id="2259590"/>
    <lineage>
        <taxon>Bacteria</taxon>
        <taxon>Pseudomonadati</taxon>
        <taxon>Pseudomonadota</taxon>
        <taxon>Gammaproteobacteria</taxon>
        <taxon>Oceanospirillales</taxon>
        <taxon>Halomonadaceae</taxon>
        <taxon>Halomonas</taxon>
    </lineage>
</organism>
<keyword evidence="1" id="KW-1133">Transmembrane helix</keyword>
<feature type="domain" description="Quinohemoprotein amine dehydrogenase alpha subunit haem binding" evidence="2">
    <location>
        <begin position="59"/>
        <end position="116"/>
    </location>
</feature>
<dbReference type="InterPro" id="IPR036909">
    <property type="entry name" value="Cyt_c-like_dom_sf"/>
</dbReference>
<keyword evidence="1" id="KW-0812">Transmembrane</keyword>
<evidence type="ECO:0000313" key="3">
    <source>
        <dbReference type="EMBL" id="MFC2991467.1"/>
    </source>
</evidence>
<gene>
    <name evidence="3" type="ORF">ACFODV_05435</name>
</gene>
<sequence length="152" mass="17410">MNIEQLIEEPPSLSEEELAARRDRIARDMQAARERAEAAAAVQAAQRQASLAHEAVRPAGERLIERRCHGCHTPETFESDNLTPLGWRLTLWRMEWWHGVALEPGEYRQLHEALVERSPASRGRALGEVALIISFPLLLVLLTLWRRRRPHS</sequence>
<comment type="caution">
    <text evidence="3">The sequence shown here is derived from an EMBL/GenBank/DDBJ whole genome shotgun (WGS) entry which is preliminary data.</text>
</comment>
<keyword evidence="4" id="KW-1185">Reference proteome</keyword>
<name>A0ABV7B228_9GAMM</name>
<reference evidence="4" key="1">
    <citation type="journal article" date="2019" name="Int. J. Syst. Evol. Microbiol.">
        <title>The Global Catalogue of Microorganisms (GCM) 10K type strain sequencing project: providing services to taxonomists for standard genome sequencing and annotation.</title>
        <authorList>
            <consortium name="The Broad Institute Genomics Platform"/>
            <consortium name="The Broad Institute Genome Sequencing Center for Infectious Disease"/>
            <person name="Wu L."/>
            <person name="Ma J."/>
        </authorList>
    </citation>
    <scope>NUCLEOTIDE SEQUENCE [LARGE SCALE GENOMIC DNA]</scope>
    <source>
        <strain evidence="4">KCTC 52660</strain>
    </source>
</reference>
<dbReference type="RefSeq" id="WP_379755824.1">
    <property type="nucleotide sequence ID" value="NZ_JBHRSQ010000008.1"/>
</dbReference>
<dbReference type="EMBL" id="JBHRSQ010000008">
    <property type="protein sequence ID" value="MFC2991467.1"/>
    <property type="molecule type" value="Genomic_DNA"/>
</dbReference>
<evidence type="ECO:0000256" key="1">
    <source>
        <dbReference type="SAM" id="Phobius"/>
    </source>
</evidence>
<keyword evidence="1" id="KW-0472">Membrane</keyword>
<accession>A0ABV7B228</accession>
<protein>
    <recommendedName>
        <fullName evidence="2">Quinohemoprotein amine dehydrogenase alpha subunit haem binding domain-containing protein</fullName>
    </recommendedName>
</protein>
<evidence type="ECO:0000313" key="4">
    <source>
        <dbReference type="Proteomes" id="UP001595386"/>
    </source>
</evidence>